<dbReference type="AlphaFoldDB" id="A0A182F7T6"/>
<name>A0A182F7T6_ANOAL</name>
<evidence type="ECO:0000313" key="1">
    <source>
        <dbReference type="EnsemblMetazoa" id="AALB002553-PA"/>
    </source>
</evidence>
<evidence type="ECO:0000313" key="2">
    <source>
        <dbReference type="Proteomes" id="UP000069272"/>
    </source>
</evidence>
<sequence length="163" mass="17478">MTTRCYSLTRHRIPLAIGFVVIVILVAVFVHSWLGVGQSPAEPWLIRSSTPAAPTASTTAISLMHQLQPSSGTGILVESERVRPFETPPSDISPDAGSVGQDGTKRMAANHLSSKRRLAAWPPPSPLDRPQFGLLQLHRRCPGMGWVSMSSASSVNAISSINT</sequence>
<accession>A0A182F7T6</accession>
<dbReference type="EnsemblMetazoa" id="AALB002553-RA">
    <property type="protein sequence ID" value="AALB002553-PA"/>
    <property type="gene ID" value="AALB002553"/>
</dbReference>
<reference evidence="1" key="2">
    <citation type="submission" date="2022-08" db="UniProtKB">
        <authorList>
            <consortium name="EnsemblMetazoa"/>
        </authorList>
    </citation>
    <scope>IDENTIFICATION</scope>
    <source>
        <strain evidence="1">STECLA/ALBI9_A</strain>
    </source>
</reference>
<protein>
    <submittedName>
        <fullName evidence="1">Uncharacterized protein</fullName>
    </submittedName>
</protein>
<proteinExistence type="predicted"/>
<reference evidence="1 2" key="1">
    <citation type="journal article" date="2017" name="G3 (Bethesda)">
        <title>The Physical Genome Mapping of Anopheles albimanus Corrected Scaffold Misassemblies and Identified Interarm Rearrangements in Genus Anopheles.</title>
        <authorList>
            <person name="Artemov G.N."/>
            <person name="Peery A.N."/>
            <person name="Jiang X."/>
            <person name="Tu Z."/>
            <person name="Stegniy V.N."/>
            <person name="Sharakhova M.V."/>
            <person name="Sharakhov I.V."/>
        </authorList>
    </citation>
    <scope>NUCLEOTIDE SEQUENCE [LARGE SCALE GENOMIC DNA]</scope>
    <source>
        <strain evidence="1 2">ALBI9_A</strain>
    </source>
</reference>
<dbReference type="VEuPathDB" id="VectorBase:AALB002553"/>
<organism evidence="1 2">
    <name type="scientific">Anopheles albimanus</name>
    <name type="common">New world malaria mosquito</name>
    <dbReference type="NCBI Taxonomy" id="7167"/>
    <lineage>
        <taxon>Eukaryota</taxon>
        <taxon>Metazoa</taxon>
        <taxon>Ecdysozoa</taxon>
        <taxon>Arthropoda</taxon>
        <taxon>Hexapoda</taxon>
        <taxon>Insecta</taxon>
        <taxon>Pterygota</taxon>
        <taxon>Neoptera</taxon>
        <taxon>Endopterygota</taxon>
        <taxon>Diptera</taxon>
        <taxon>Nematocera</taxon>
        <taxon>Culicoidea</taxon>
        <taxon>Culicidae</taxon>
        <taxon>Anophelinae</taxon>
        <taxon>Anopheles</taxon>
    </lineage>
</organism>
<dbReference type="Proteomes" id="UP000069272">
    <property type="component" value="Chromosome 2R"/>
</dbReference>
<keyword evidence="2" id="KW-1185">Reference proteome</keyword>
<dbReference type="VEuPathDB" id="VectorBase:AALB20_036829"/>